<keyword evidence="1" id="KW-0732">Signal</keyword>
<feature type="signal peptide" evidence="1">
    <location>
        <begin position="1"/>
        <end position="20"/>
    </location>
</feature>
<accession>A0A1E7FTZ0</accession>
<protein>
    <recommendedName>
        <fullName evidence="4">TIL domain-containing protein</fullName>
    </recommendedName>
</protein>
<organism evidence="2 3">
    <name type="scientific">Fragilariopsis cylindrus CCMP1102</name>
    <dbReference type="NCBI Taxonomy" id="635003"/>
    <lineage>
        <taxon>Eukaryota</taxon>
        <taxon>Sar</taxon>
        <taxon>Stramenopiles</taxon>
        <taxon>Ochrophyta</taxon>
        <taxon>Bacillariophyta</taxon>
        <taxon>Bacillariophyceae</taxon>
        <taxon>Bacillariophycidae</taxon>
        <taxon>Bacillariales</taxon>
        <taxon>Bacillariaceae</taxon>
        <taxon>Fragilariopsis</taxon>
    </lineage>
</organism>
<evidence type="ECO:0000313" key="2">
    <source>
        <dbReference type="EMBL" id="OEU21622.1"/>
    </source>
</evidence>
<gene>
    <name evidence="2" type="ORF">FRACYDRAFT_235247</name>
</gene>
<evidence type="ECO:0008006" key="4">
    <source>
        <dbReference type="Google" id="ProtNLM"/>
    </source>
</evidence>
<evidence type="ECO:0000256" key="1">
    <source>
        <dbReference type="SAM" id="SignalP"/>
    </source>
</evidence>
<evidence type="ECO:0000313" key="3">
    <source>
        <dbReference type="Proteomes" id="UP000095751"/>
    </source>
</evidence>
<dbReference type="AlphaFoldDB" id="A0A1E7FTZ0"/>
<reference evidence="2 3" key="1">
    <citation type="submission" date="2016-09" db="EMBL/GenBank/DDBJ databases">
        <title>Extensive genetic diversity and differential bi-allelic expression allows diatom success in the polar Southern Ocean.</title>
        <authorList>
            <consortium name="DOE Joint Genome Institute"/>
            <person name="Mock T."/>
            <person name="Otillar R.P."/>
            <person name="Strauss J."/>
            <person name="Dupont C."/>
            <person name="Frickenhaus S."/>
            <person name="Maumus F."/>
            <person name="Mcmullan M."/>
            <person name="Sanges R."/>
            <person name="Schmutz J."/>
            <person name="Toseland A."/>
            <person name="Valas R."/>
            <person name="Veluchamy A."/>
            <person name="Ward B.J."/>
            <person name="Allen A."/>
            <person name="Barry K."/>
            <person name="Falciatore A."/>
            <person name="Ferrante M."/>
            <person name="Fortunato A.E."/>
            <person name="Gloeckner G."/>
            <person name="Gruber A."/>
            <person name="Hipkin R."/>
            <person name="Janech M."/>
            <person name="Kroth P."/>
            <person name="Leese F."/>
            <person name="Lindquist E."/>
            <person name="Lyon B.R."/>
            <person name="Martin J."/>
            <person name="Mayer C."/>
            <person name="Parker M."/>
            <person name="Quesneville H."/>
            <person name="Raymond J."/>
            <person name="Uhlig C."/>
            <person name="Valentin K.U."/>
            <person name="Worden A.Z."/>
            <person name="Armbrust E.V."/>
            <person name="Bowler C."/>
            <person name="Green B."/>
            <person name="Moulton V."/>
            <person name="Van Oosterhout C."/>
            <person name="Grigoriev I."/>
        </authorList>
    </citation>
    <scope>NUCLEOTIDE SEQUENCE [LARGE SCALE GENOMIC DNA]</scope>
    <source>
        <strain evidence="2 3">CCMP1102</strain>
    </source>
</reference>
<feature type="chain" id="PRO_5009193542" description="TIL domain-containing protein" evidence="1">
    <location>
        <begin position="21"/>
        <end position="112"/>
    </location>
</feature>
<dbReference type="InParanoid" id="A0A1E7FTZ0"/>
<dbReference type="EMBL" id="KV784354">
    <property type="protein sequence ID" value="OEU21622.1"/>
    <property type="molecule type" value="Genomic_DNA"/>
</dbReference>
<dbReference type="KEGG" id="fcy:FRACYDRAFT_235247"/>
<proteinExistence type="predicted"/>
<dbReference type="Proteomes" id="UP000095751">
    <property type="component" value="Unassembled WGS sequence"/>
</dbReference>
<keyword evidence="3" id="KW-1185">Reference proteome</keyword>
<name>A0A1E7FTZ0_9STRA</name>
<sequence length="112" mass="12193">MKLSIYFVGAMLLLVDSGATDKECAELSSSKKKCKKNGCIFDKLEKECTDKPACVDVCVVTFCSTNCTRFDKGQCKKASGCNYVKKEKECVFKGGSLSEDSLSEDSLSEDAN</sequence>